<dbReference type="PANTHER" id="PTHR43113">
    <property type="entry name" value="NUCLEOSIDE-DIPHOSPHATE-SUGAR EPIMERASE"/>
    <property type="match status" value="1"/>
</dbReference>
<dbReference type="InterPro" id="IPR014748">
    <property type="entry name" value="Enoyl-CoA_hydra_C"/>
</dbReference>
<proteinExistence type="inferred from homology"/>
<dbReference type="Gene3D" id="3.90.226.10">
    <property type="entry name" value="2-enoyl-CoA Hydratase, Chain A, domain 1"/>
    <property type="match status" value="1"/>
</dbReference>
<accession>A0ABU5ZLY1</accession>
<dbReference type="PROSITE" id="PS00166">
    <property type="entry name" value="ENOYL_COA_HYDRATASE"/>
    <property type="match status" value="1"/>
</dbReference>
<dbReference type="Proteomes" id="UP001310386">
    <property type="component" value="Unassembled WGS sequence"/>
</dbReference>
<dbReference type="CDD" id="cd06558">
    <property type="entry name" value="crotonase-like"/>
    <property type="match status" value="1"/>
</dbReference>
<dbReference type="EMBL" id="JAYJLD010000013">
    <property type="protein sequence ID" value="MEB3102105.1"/>
    <property type="molecule type" value="Genomic_DNA"/>
</dbReference>
<comment type="caution">
    <text evidence="3">The sequence shown here is derived from an EMBL/GenBank/DDBJ whole genome shotgun (WGS) entry which is preliminary data.</text>
</comment>
<name>A0ABU5ZLY1_9BACL</name>
<reference evidence="3" key="1">
    <citation type="submission" date="2023-12" db="EMBL/GenBank/DDBJ databases">
        <title>Fervidustalea candida gen. nov., sp. nov., a novel member of the family Paenibacillaceae isolated from a geothermal area.</title>
        <authorList>
            <person name="Li W.-J."/>
            <person name="Jiao J.-Y."/>
            <person name="Chen Y."/>
        </authorList>
    </citation>
    <scope>NUCLEOTIDE SEQUENCE</scope>
    <source>
        <strain evidence="3">SYSU GA230002</strain>
    </source>
</reference>
<protein>
    <submittedName>
        <fullName evidence="3">Enoyl-CoA hydratase-related protein</fullName>
    </submittedName>
</protein>
<evidence type="ECO:0000256" key="2">
    <source>
        <dbReference type="RuleBase" id="RU003707"/>
    </source>
</evidence>
<organism evidence="3 4">
    <name type="scientific">Ferviditalea candida</name>
    <dbReference type="NCBI Taxonomy" id="3108399"/>
    <lineage>
        <taxon>Bacteria</taxon>
        <taxon>Bacillati</taxon>
        <taxon>Bacillota</taxon>
        <taxon>Bacilli</taxon>
        <taxon>Bacillales</taxon>
        <taxon>Paenibacillaceae</taxon>
        <taxon>Ferviditalea</taxon>
    </lineage>
</organism>
<sequence length="261" mass="29047">MNHFTDIIFEKKDGFAVITLNRPEVMNVFRRETVDELIDAFSDVSKNKSIGSVIVTGTGKAFCCGGDIKVLRSLDRASGREWNHKLVELAMLMRRIPQPIIAAVNGFCIGGGNELQMFCDMTIASDKAVFGQGGPKIGGCPLWGGTQLLPRIVGEKLAREIVMLCKQYPAEEAKAMGLVNKVVPHDELLEEAEQWARGILEMAPQSIQLAKLSLNYESDALYSSLMHGGALLEFVWESEQFKEGTDAFIEKRKPDFDQYRK</sequence>
<comment type="similarity">
    <text evidence="1 2">Belongs to the enoyl-CoA hydratase/isomerase family.</text>
</comment>
<dbReference type="Gene3D" id="1.10.12.10">
    <property type="entry name" value="Lyase 2-enoyl-coa Hydratase, Chain A, domain 2"/>
    <property type="match status" value="1"/>
</dbReference>
<dbReference type="RefSeq" id="WP_371754221.1">
    <property type="nucleotide sequence ID" value="NZ_JAYJLD010000013.1"/>
</dbReference>
<dbReference type="SUPFAM" id="SSF52096">
    <property type="entry name" value="ClpP/crotonase"/>
    <property type="match status" value="1"/>
</dbReference>
<keyword evidence="4" id="KW-1185">Reference proteome</keyword>
<dbReference type="InterPro" id="IPR018376">
    <property type="entry name" value="Enoyl-CoA_hyd/isom_CS"/>
</dbReference>
<dbReference type="InterPro" id="IPR029045">
    <property type="entry name" value="ClpP/crotonase-like_dom_sf"/>
</dbReference>
<evidence type="ECO:0000313" key="3">
    <source>
        <dbReference type="EMBL" id="MEB3102105.1"/>
    </source>
</evidence>
<evidence type="ECO:0000256" key="1">
    <source>
        <dbReference type="ARBA" id="ARBA00005254"/>
    </source>
</evidence>
<dbReference type="Pfam" id="PF00378">
    <property type="entry name" value="ECH_1"/>
    <property type="match status" value="1"/>
</dbReference>
<dbReference type="InterPro" id="IPR001753">
    <property type="entry name" value="Enoyl-CoA_hydra/iso"/>
</dbReference>
<gene>
    <name evidence="3" type="ORF">VF724_10560</name>
</gene>
<evidence type="ECO:0000313" key="4">
    <source>
        <dbReference type="Proteomes" id="UP001310386"/>
    </source>
</evidence>
<dbReference type="PANTHER" id="PTHR43113:SF1">
    <property type="entry name" value="1,4-DIHYDROXY-2-NAPHTHOYL-COA SYNTHASE, PEROXISOMAL"/>
    <property type="match status" value="1"/>
</dbReference>